<sequence>MYYLSKFCRICIKTGVKLLDINTVDFDCVTFSEKLEICTKMVNVINRESLSTQICLQCIKKLRMSYDFQKMCKQSTKILQGYLTELISTSNKISPETFVNSELRVTITPLCKNVFKRKRITKEQRCSLLKKLLLSRKSHVKKEKRTPKRKRESKPSYKGGLRSIIDFTRNYDFGYKIDGNHNTYHMNDATPLSKLANFTNTFFINNFAEFRNTILYIIENKDNLSESDDDEDMFDSYIPEPGEMNIKCEEVVVEPDIKIKTEIDYDECETSYSCNYYVETSYSDTEIKKENIEVEDIPVKQEPIDYEEQPQNAVQMLDKLVGNLGHQRRAFSHHSVRCRTRGNPYINPKLKQQFQFKSFQCEKCNRYFKSPGYLKAHVSKIHS</sequence>
<evidence type="ECO:0000256" key="2">
    <source>
        <dbReference type="PROSITE-ProRule" id="PRU01263"/>
    </source>
</evidence>
<feature type="binding site" evidence="2">
    <location>
        <position position="8"/>
    </location>
    <ligand>
        <name>Zn(2+)</name>
        <dbReference type="ChEBI" id="CHEBI:29105"/>
    </ligand>
</feature>
<feature type="binding site" evidence="2">
    <location>
        <position position="55"/>
    </location>
    <ligand>
        <name>Zn(2+)</name>
        <dbReference type="ChEBI" id="CHEBI:29105"/>
    </ligand>
</feature>
<keyword evidence="7" id="KW-1185">Reference proteome</keyword>
<dbReference type="InterPro" id="IPR013087">
    <property type="entry name" value="Znf_C2H2_type"/>
</dbReference>
<dbReference type="InterPro" id="IPR012934">
    <property type="entry name" value="Znf_AD"/>
</dbReference>
<dbReference type="PROSITE" id="PS00028">
    <property type="entry name" value="ZINC_FINGER_C2H2_1"/>
    <property type="match status" value="1"/>
</dbReference>
<proteinExistence type="predicted"/>
<feature type="binding site" evidence="2">
    <location>
        <position position="58"/>
    </location>
    <ligand>
        <name>Zn(2+)</name>
        <dbReference type="ChEBI" id="CHEBI:29105"/>
    </ligand>
</feature>
<dbReference type="GO" id="GO:0005634">
    <property type="term" value="C:nucleus"/>
    <property type="evidence" value="ECO:0007669"/>
    <property type="project" value="InterPro"/>
</dbReference>
<organism evidence="6 7">
    <name type="scientific">Asbolus verrucosus</name>
    <name type="common">Desert ironclad beetle</name>
    <dbReference type="NCBI Taxonomy" id="1661398"/>
    <lineage>
        <taxon>Eukaryota</taxon>
        <taxon>Metazoa</taxon>
        <taxon>Ecdysozoa</taxon>
        <taxon>Arthropoda</taxon>
        <taxon>Hexapoda</taxon>
        <taxon>Insecta</taxon>
        <taxon>Pterygota</taxon>
        <taxon>Neoptera</taxon>
        <taxon>Endopterygota</taxon>
        <taxon>Coleoptera</taxon>
        <taxon>Polyphaga</taxon>
        <taxon>Cucujiformia</taxon>
        <taxon>Tenebrionidae</taxon>
        <taxon>Pimeliinae</taxon>
        <taxon>Asbolus</taxon>
    </lineage>
</organism>
<name>A0A482W649_ASBVE</name>
<evidence type="ECO:0000259" key="4">
    <source>
        <dbReference type="PROSITE" id="PS50157"/>
    </source>
</evidence>
<dbReference type="PROSITE" id="PS50157">
    <property type="entry name" value="ZINC_FINGER_C2H2_2"/>
    <property type="match status" value="1"/>
</dbReference>
<evidence type="ECO:0000313" key="7">
    <source>
        <dbReference type="Proteomes" id="UP000292052"/>
    </source>
</evidence>
<dbReference type="SMART" id="SM00355">
    <property type="entry name" value="ZnF_C2H2"/>
    <property type="match status" value="1"/>
</dbReference>
<evidence type="ECO:0000313" key="6">
    <source>
        <dbReference type="EMBL" id="RZC40405.1"/>
    </source>
</evidence>
<dbReference type="GO" id="GO:0008270">
    <property type="term" value="F:zinc ion binding"/>
    <property type="evidence" value="ECO:0007669"/>
    <property type="project" value="UniProtKB-UniRule"/>
</dbReference>
<feature type="binding site" evidence="2">
    <location>
        <position position="11"/>
    </location>
    <ligand>
        <name>Zn(2+)</name>
        <dbReference type="ChEBI" id="CHEBI:29105"/>
    </ligand>
</feature>
<dbReference type="PROSITE" id="PS51915">
    <property type="entry name" value="ZAD"/>
    <property type="match status" value="1"/>
</dbReference>
<evidence type="ECO:0000259" key="5">
    <source>
        <dbReference type="PROSITE" id="PS51915"/>
    </source>
</evidence>
<dbReference type="SUPFAM" id="SSF57716">
    <property type="entry name" value="Glucocorticoid receptor-like (DNA-binding domain)"/>
    <property type="match status" value="1"/>
</dbReference>
<keyword evidence="2" id="KW-0862">Zinc</keyword>
<dbReference type="SMART" id="SM00868">
    <property type="entry name" value="zf-AD"/>
    <property type="match status" value="1"/>
</dbReference>
<dbReference type="OrthoDB" id="8922241at2759"/>
<accession>A0A482W649</accession>
<protein>
    <submittedName>
        <fullName evidence="6">Uncharacterized protein</fullName>
    </submittedName>
</protein>
<evidence type="ECO:0000256" key="3">
    <source>
        <dbReference type="SAM" id="MobiDB-lite"/>
    </source>
</evidence>
<gene>
    <name evidence="6" type="ORF">BDFB_007579</name>
</gene>
<reference evidence="6 7" key="1">
    <citation type="submission" date="2017-03" db="EMBL/GenBank/DDBJ databases">
        <title>Genome of the blue death feigning beetle - Asbolus verrucosus.</title>
        <authorList>
            <person name="Rider S.D."/>
        </authorList>
    </citation>
    <scope>NUCLEOTIDE SEQUENCE [LARGE SCALE GENOMIC DNA]</scope>
    <source>
        <strain evidence="6">Butters</strain>
        <tissue evidence="6">Head and leg muscle</tissue>
    </source>
</reference>
<feature type="domain" description="C2H2-type" evidence="4">
    <location>
        <begin position="359"/>
        <end position="383"/>
    </location>
</feature>
<dbReference type="EMBL" id="QDEB01026356">
    <property type="protein sequence ID" value="RZC40405.1"/>
    <property type="molecule type" value="Genomic_DNA"/>
</dbReference>
<keyword evidence="1" id="KW-0863">Zinc-finger</keyword>
<comment type="caution">
    <text evidence="6">The sequence shown here is derived from an EMBL/GenBank/DDBJ whole genome shotgun (WGS) entry which is preliminary data.</text>
</comment>
<feature type="domain" description="ZAD" evidence="5">
    <location>
        <begin position="6"/>
        <end position="82"/>
    </location>
</feature>
<dbReference type="Pfam" id="PF07776">
    <property type="entry name" value="zf-AD"/>
    <property type="match status" value="1"/>
</dbReference>
<feature type="compositionally biased region" description="Basic residues" evidence="3">
    <location>
        <begin position="139"/>
        <end position="152"/>
    </location>
</feature>
<feature type="region of interest" description="Disordered" evidence="3">
    <location>
        <begin position="139"/>
        <end position="158"/>
    </location>
</feature>
<dbReference type="AlphaFoldDB" id="A0A482W649"/>
<evidence type="ECO:0000256" key="1">
    <source>
        <dbReference type="PROSITE-ProRule" id="PRU00042"/>
    </source>
</evidence>
<dbReference type="Proteomes" id="UP000292052">
    <property type="component" value="Unassembled WGS sequence"/>
</dbReference>
<keyword evidence="2" id="KW-0479">Metal-binding</keyword>